<evidence type="ECO:0000313" key="3">
    <source>
        <dbReference type="EMBL" id="ASP48900.1"/>
    </source>
</evidence>
<dbReference type="KEGG" id="cber:B5D82_14655"/>
<dbReference type="SUPFAM" id="SSF52540">
    <property type="entry name" value="P-loop containing nucleoside triphosphate hydrolases"/>
    <property type="match status" value="1"/>
</dbReference>
<dbReference type="AlphaFoldDB" id="A0A222GAR8"/>
<evidence type="ECO:0000256" key="2">
    <source>
        <dbReference type="ARBA" id="ARBA00022840"/>
    </source>
</evidence>
<dbReference type="GO" id="GO:0032153">
    <property type="term" value="C:cell division site"/>
    <property type="evidence" value="ECO:0007669"/>
    <property type="project" value="TreeGrafter"/>
</dbReference>
<keyword evidence="3" id="KW-0131">Cell cycle</keyword>
<keyword evidence="4" id="KW-1185">Reference proteome</keyword>
<reference evidence="3 4" key="1">
    <citation type="submission" date="2017-08" db="EMBL/GenBank/DDBJ databases">
        <title>Complete genome of Colwellia sp. NB097-1, a psychrophile bacterium ioslated from Bering Sea.</title>
        <authorList>
            <person name="Chen X."/>
        </authorList>
    </citation>
    <scope>NUCLEOTIDE SEQUENCE [LARGE SCALE GENOMIC DNA]</scope>
    <source>
        <strain evidence="3 4">NB097-1</strain>
    </source>
</reference>
<dbReference type="NCBIfam" id="NF040713">
    <property type="entry name" value="ZapE"/>
    <property type="match status" value="1"/>
</dbReference>
<dbReference type="GO" id="GO:0016887">
    <property type="term" value="F:ATP hydrolysis activity"/>
    <property type="evidence" value="ECO:0007669"/>
    <property type="project" value="InterPro"/>
</dbReference>
<dbReference type="GO" id="GO:0005737">
    <property type="term" value="C:cytoplasm"/>
    <property type="evidence" value="ECO:0007669"/>
    <property type="project" value="TreeGrafter"/>
</dbReference>
<evidence type="ECO:0000313" key="4">
    <source>
        <dbReference type="Proteomes" id="UP000202259"/>
    </source>
</evidence>
<dbReference type="RefSeq" id="WP_081152553.1">
    <property type="nucleotide sequence ID" value="NZ_CP020465.1"/>
</dbReference>
<evidence type="ECO:0000256" key="1">
    <source>
        <dbReference type="ARBA" id="ARBA00022741"/>
    </source>
</evidence>
<dbReference type="PANTHER" id="PTHR12169">
    <property type="entry name" value="ATPASE N2B"/>
    <property type="match status" value="1"/>
</dbReference>
<dbReference type="GO" id="GO:0051301">
    <property type="term" value="P:cell division"/>
    <property type="evidence" value="ECO:0007669"/>
    <property type="project" value="UniProtKB-KW"/>
</dbReference>
<keyword evidence="1" id="KW-0547">Nucleotide-binding</keyword>
<protein>
    <submittedName>
        <fullName evidence="3">Cell division protein ZapE</fullName>
    </submittedName>
</protein>
<dbReference type="InterPro" id="IPR027417">
    <property type="entry name" value="P-loop_NTPase"/>
</dbReference>
<dbReference type="GO" id="GO:0005524">
    <property type="term" value="F:ATP binding"/>
    <property type="evidence" value="ECO:0007669"/>
    <property type="project" value="UniProtKB-KW"/>
</dbReference>
<keyword evidence="2" id="KW-0067">ATP-binding</keyword>
<dbReference type="Pfam" id="PF03969">
    <property type="entry name" value="AFG1_ATPase"/>
    <property type="match status" value="2"/>
</dbReference>
<dbReference type="InterPro" id="IPR005654">
    <property type="entry name" value="ATPase_AFG1-like"/>
</dbReference>
<dbReference type="OrthoDB" id="9774491at2"/>
<sequence length="384" mass="44112">MSVINQYIQLVAQNTLKQDAEQYKAAHALDELSQKLILAQDQTSLVSTIKNLFSKNKPIQGIYFHGRVGRGKTMLMDLFYQQLNIPRKRRIHFHHFMESVHQMLKDCSGKDNPLILIAKTWSTEVDVLCFDEFFVNDIGDAMLLAGLLRAMLSNGITLIATSNCPPDQLYKNGLQRARFLPTIDVIHQYCQIISIDGPHDHRLLMTDIPDLKYRDFYIGCEVKSNFLLHHFTELITDNVCYNDSIIIHGRVVNFLACSDKTIWFDFMTLCSSPRSQRDYIKLADNYATVLISNVPQFSGKLIPAVFSGVEDGYQRSGVVMGQLRGLDDEARRFIALVDEFYDRGIRLIIAAEVDIAELYQGTQLNFEFARCRSRLFEMQRLNYL</sequence>
<dbReference type="PANTHER" id="PTHR12169:SF6">
    <property type="entry name" value="AFG1-LIKE ATPASE"/>
    <property type="match status" value="1"/>
</dbReference>
<dbReference type="EMBL" id="CP020465">
    <property type="protein sequence ID" value="ASP48900.1"/>
    <property type="molecule type" value="Genomic_DNA"/>
</dbReference>
<dbReference type="Gene3D" id="3.40.50.300">
    <property type="entry name" value="P-loop containing nucleotide triphosphate hydrolases"/>
    <property type="match status" value="1"/>
</dbReference>
<organism evidence="3 4">
    <name type="scientific">Cognaticolwellia beringensis</name>
    <dbReference type="NCBI Taxonomy" id="1967665"/>
    <lineage>
        <taxon>Bacteria</taxon>
        <taxon>Pseudomonadati</taxon>
        <taxon>Pseudomonadota</taxon>
        <taxon>Gammaproteobacteria</taxon>
        <taxon>Alteromonadales</taxon>
        <taxon>Colwelliaceae</taxon>
        <taxon>Cognaticolwellia</taxon>
    </lineage>
</organism>
<gene>
    <name evidence="3" type="ORF">B5D82_14655</name>
</gene>
<name>A0A222GAR8_9GAMM</name>
<proteinExistence type="predicted"/>
<dbReference type="Proteomes" id="UP000202259">
    <property type="component" value="Chromosome"/>
</dbReference>
<accession>A0A222GAR8</accession>
<keyword evidence="3" id="KW-0132">Cell division</keyword>